<dbReference type="NCBIfam" id="NF037959">
    <property type="entry name" value="MFS_SpdSyn"/>
    <property type="match status" value="1"/>
</dbReference>
<name>A0A3E4QXJ6_9ACTN</name>
<dbReference type="RefSeq" id="WP_117678932.1">
    <property type="nucleotide sequence ID" value="NZ_QSRJ01000002.1"/>
</dbReference>
<reference evidence="3 4" key="1">
    <citation type="submission" date="2018-08" db="EMBL/GenBank/DDBJ databases">
        <title>A genome reference for cultivated species of the human gut microbiota.</title>
        <authorList>
            <person name="Zou Y."/>
            <person name="Xue W."/>
            <person name="Luo G."/>
        </authorList>
    </citation>
    <scope>NUCLEOTIDE SEQUENCE [LARGE SCALE GENOMIC DNA]</scope>
    <source>
        <strain evidence="3 4">TF08-14</strain>
    </source>
</reference>
<dbReference type="GO" id="GO:0006596">
    <property type="term" value="P:polyamine biosynthetic process"/>
    <property type="evidence" value="ECO:0007669"/>
    <property type="project" value="UniProtKB-KW"/>
</dbReference>
<dbReference type="InterPro" id="IPR029063">
    <property type="entry name" value="SAM-dependent_MTases_sf"/>
</dbReference>
<dbReference type="PANTHER" id="PTHR43317:SF1">
    <property type="entry name" value="THERMOSPERMINE SYNTHASE ACAULIS5"/>
    <property type="match status" value="1"/>
</dbReference>
<evidence type="ECO:0000313" key="3">
    <source>
        <dbReference type="EMBL" id="RGL11573.1"/>
    </source>
</evidence>
<comment type="caution">
    <text evidence="3">The sequence shown here is derived from an EMBL/GenBank/DDBJ whole genome shotgun (WGS) entry which is preliminary data.</text>
</comment>
<accession>A0A3E4QXJ6</accession>
<evidence type="ECO:0000256" key="2">
    <source>
        <dbReference type="SAM" id="SignalP"/>
    </source>
</evidence>
<sequence length="360" mass="39123">MVFRSTSLRVAAGVAALALASVASAAALARIFDAHPLRTHSGCALVYTPRSRMFQVDDEEAGDAVAGDGAGIAPSHPKDPVRVLRSGGVFQSATYTGEHRFEPVFEYYRGFDTMFSAESPLASAFGHGMTDVLMLGGGGFAYPKHLLTTREGISLDVVEIDPAVVSAARRWFFVDELEERLGDAARARGNRMRVFVADARAFLDQQDRLFEVSLPDPAHRSVHAGHRAHTLNPFGSARDAREHLRGRLQYNAIVNDCFVGAEPVALLATLEAAQAIRRRLVPGGIYLTNVVSRDNCGDLTFLRDQVATLSRVFLHVHIVPCEDERFGGEDNFLVIATDSDVSVPAAVPYDEGFLGEVLRD</sequence>
<dbReference type="EMBL" id="QSRJ01000002">
    <property type="protein sequence ID" value="RGL11573.1"/>
    <property type="molecule type" value="Genomic_DNA"/>
</dbReference>
<evidence type="ECO:0000256" key="1">
    <source>
        <dbReference type="ARBA" id="ARBA00023115"/>
    </source>
</evidence>
<proteinExistence type="predicted"/>
<evidence type="ECO:0008006" key="5">
    <source>
        <dbReference type="Google" id="ProtNLM"/>
    </source>
</evidence>
<feature type="signal peptide" evidence="2">
    <location>
        <begin position="1"/>
        <end position="25"/>
    </location>
</feature>
<protein>
    <recommendedName>
        <fullName evidence="5">PABS domain-containing protein</fullName>
    </recommendedName>
</protein>
<evidence type="ECO:0000313" key="4">
    <source>
        <dbReference type="Proteomes" id="UP000260943"/>
    </source>
</evidence>
<keyword evidence="2" id="KW-0732">Signal</keyword>
<dbReference type="GO" id="GO:0010487">
    <property type="term" value="F:thermospermine synthase activity"/>
    <property type="evidence" value="ECO:0007669"/>
    <property type="project" value="TreeGrafter"/>
</dbReference>
<dbReference type="AlphaFoldDB" id="A0A3E4QXJ6"/>
<dbReference type="Proteomes" id="UP000260943">
    <property type="component" value="Unassembled WGS sequence"/>
</dbReference>
<organism evidence="3 4">
    <name type="scientific">Collinsella tanakaei</name>
    <dbReference type="NCBI Taxonomy" id="626935"/>
    <lineage>
        <taxon>Bacteria</taxon>
        <taxon>Bacillati</taxon>
        <taxon>Actinomycetota</taxon>
        <taxon>Coriobacteriia</taxon>
        <taxon>Coriobacteriales</taxon>
        <taxon>Coriobacteriaceae</taxon>
        <taxon>Collinsella</taxon>
    </lineage>
</organism>
<dbReference type="SUPFAM" id="SSF53335">
    <property type="entry name" value="S-adenosyl-L-methionine-dependent methyltransferases"/>
    <property type="match status" value="1"/>
</dbReference>
<feature type="chain" id="PRO_5017677759" description="PABS domain-containing protein" evidence="2">
    <location>
        <begin position="26"/>
        <end position="360"/>
    </location>
</feature>
<dbReference type="Gene3D" id="3.40.50.150">
    <property type="entry name" value="Vaccinia Virus protein VP39"/>
    <property type="match status" value="1"/>
</dbReference>
<gene>
    <name evidence="3" type="ORF">DXC81_01915</name>
</gene>
<keyword evidence="1" id="KW-0620">Polyamine biosynthesis</keyword>
<dbReference type="PANTHER" id="PTHR43317">
    <property type="entry name" value="THERMOSPERMINE SYNTHASE ACAULIS5"/>
    <property type="match status" value="1"/>
</dbReference>